<dbReference type="Pfam" id="PF02129">
    <property type="entry name" value="Peptidase_S15"/>
    <property type="match status" value="1"/>
</dbReference>
<dbReference type="SUPFAM" id="SSF53474">
    <property type="entry name" value="alpha/beta-Hydrolases"/>
    <property type="match status" value="1"/>
</dbReference>
<dbReference type="InterPro" id="IPR050261">
    <property type="entry name" value="FrsA_esterase"/>
</dbReference>
<evidence type="ECO:0000256" key="1">
    <source>
        <dbReference type="ARBA" id="ARBA00008645"/>
    </source>
</evidence>
<name>A0A1F2WH82_9ACTN</name>
<dbReference type="SMART" id="SM00939">
    <property type="entry name" value="PepX_C"/>
    <property type="match status" value="1"/>
</dbReference>
<dbReference type="PANTHER" id="PTHR22946:SF9">
    <property type="entry name" value="POLYKETIDE TRANSFERASE AF380"/>
    <property type="match status" value="1"/>
</dbReference>
<gene>
    <name evidence="5" type="ORF">A2Y75_03475</name>
</gene>
<dbReference type="PANTHER" id="PTHR22946">
    <property type="entry name" value="DIENELACTONE HYDROLASE DOMAIN-CONTAINING PROTEIN-RELATED"/>
    <property type="match status" value="1"/>
</dbReference>
<evidence type="ECO:0000313" key="6">
    <source>
        <dbReference type="Proteomes" id="UP000177876"/>
    </source>
</evidence>
<dbReference type="InterPro" id="IPR005674">
    <property type="entry name" value="CocE/Ser_esterase"/>
</dbReference>
<feature type="domain" description="Xaa-Pro dipeptidyl-peptidase C-terminal" evidence="4">
    <location>
        <begin position="380"/>
        <end position="616"/>
    </location>
</feature>
<dbReference type="GO" id="GO:0052689">
    <property type="term" value="F:carboxylic ester hydrolase activity"/>
    <property type="evidence" value="ECO:0007669"/>
    <property type="project" value="UniProtKB-ARBA"/>
</dbReference>
<proteinExistence type="inferred from homology"/>
<dbReference type="InterPro" id="IPR029058">
    <property type="entry name" value="AB_hydrolase_fold"/>
</dbReference>
<dbReference type="InterPro" id="IPR000383">
    <property type="entry name" value="Xaa-Pro-like_dom"/>
</dbReference>
<feature type="signal peptide" evidence="3">
    <location>
        <begin position="1"/>
        <end position="29"/>
    </location>
</feature>
<comment type="caution">
    <text evidence="5">The sequence shown here is derived from an EMBL/GenBank/DDBJ whole genome shotgun (WGS) entry which is preliminary data.</text>
</comment>
<evidence type="ECO:0000259" key="4">
    <source>
        <dbReference type="SMART" id="SM00939"/>
    </source>
</evidence>
<dbReference type="AlphaFoldDB" id="A0A1F2WH82"/>
<dbReference type="STRING" id="1797197.A2Y75_03475"/>
<dbReference type="NCBIfam" id="TIGR00976">
    <property type="entry name" value="CocE_NonD"/>
    <property type="match status" value="1"/>
</dbReference>
<organism evidence="5 6">
    <name type="scientific">Candidatus Solincola sediminis</name>
    <dbReference type="NCBI Taxonomy" id="1797199"/>
    <lineage>
        <taxon>Bacteria</taxon>
        <taxon>Bacillati</taxon>
        <taxon>Actinomycetota</taxon>
        <taxon>Candidatus Geothermincolia</taxon>
        <taxon>Candidatus Geothermincolales</taxon>
        <taxon>Candidatus Geothermincolaceae</taxon>
        <taxon>Candidatus Solincola</taxon>
    </lineage>
</organism>
<sequence length="624" mass="69750">MRSLWARLFFVLSISFLLLTSAFVGTAFAAGKPEASSSSSGAYDFNEFDEDWTVRDGTNIPVYVFSPVPKAEGETFPVVIMVNGWDTDKTMYLWAGQRYATRGYISVSITARGWFRAGGEIGCMNPDLDIRDLSDIITHISEDKRFPVLKDVKGPVVGVTGYSMGGCFSYLIAPRQDPRQGDPCDPRIRAVVPMHGSFDLMFSLYPNDCFKLLWTTMLFAFSYMGNLSGFFLNLIFIASDEKLDGWQKWQAISKAVSGLIEQPISNVSSGLPNIYNIIMGRHMENEQEARQYVKLRSARYWCNEEYDGTVEHPITAPMLIVAGYNDDLFLANEGLMAFNYSVGPKRIIVTNHGHGGDCGVVMGDKMPLTQEGEWITEQVDDWFDHYLKGADNGAEQEPRVCFYRDNDPANYGEADDYPIPGTSQMSLFLDQAADGTGRLSRTKARSGRSEADLLINIGFTGSISIPYLKDVTDLFNGQLIGIPNRMNLFDVPFSKVSYLSEPLTRDVPIMGPPRVELYYQGSQKFTQLDPCISEVAPDGSENIVSIGWYEGYDEQPGGIENTAAKPIEMQAIYHRFPAGSRIKLEIATADFPQVYPTFDFAWIWLYHDKTMPSRVILPVVPNGT</sequence>
<feature type="chain" id="PRO_5009484187" description="Xaa-Pro dipeptidyl-peptidase C-terminal domain-containing protein" evidence="3">
    <location>
        <begin position="30"/>
        <end position="624"/>
    </location>
</feature>
<comment type="similarity">
    <text evidence="1">Belongs to the AB hydrolase superfamily.</text>
</comment>
<accession>A0A1F2WH82</accession>
<dbReference type="InterPro" id="IPR013736">
    <property type="entry name" value="Xaa-Pro_dipept_C"/>
</dbReference>
<dbReference type="InterPro" id="IPR008979">
    <property type="entry name" value="Galactose-bd-like_sf"/>
</dbReference>
<evidence type="ECO:0000313" key="5">
    <source>
        <dbReference type="EMBL" id="OFW56191.1"/>
    </source>
</evidence>
<dbReference type="Gene3D" id="3.40.50.1820">
    <property type="entry name" value="alpha/beta hydrolase"/>
    <property type="match status" value="1"/>
</dbReference>
<evidence type="ECO:0000256" key="3">
    <source>
        <dbReference type="SAM" id="SignalP"/>
    </source>
</evidence>
<dbReference type="EMBL" id="MELK01000048">
    <property type="protein sequence ID" value="OFW56191.1"/>
    <property type="molecule type" value="Genomic_DNA"/>
</dbReference>
<keyword evidence="3" id="KW-0732">Signal</keyword>
<dbReference type="GO" id="GO:0008239">
    <property type="term" value="F:dipeptidyl-peptidase activity"/>
    <property type="evidence" value="ECO:0007669"/>
    <property type="project" value="InterPro"/>
</dbReference>
<protein>
    <recommendedName>
        <fullName evidence="4">Xaa-Pro dipeptidyl-peptidase C-terminal domain-containing protein</fullName>
    </recommendedName>
</protein>
<dbReference type="Proteomes" id="UP000177876">
    <property type="component" value="Unassembled WGS sequence"/>
</dbReference>
<dbReference type="Gene3D" id="2.60.120.260">
    <property type="entry name" value="Galactose-binding domain-like"/>
    <property type="match status" value="1"/>
</dbReference>
<dbReference type="Pfam" id="PF08530">
    <property type="entry name" value="PepX_C"/>
    <property type="match status" value="1"/>
</dbReference>
<reference evidence="5 6" key="1">
    <citation type="journal article" date="2016" name="Nat. Commun.">
        <title>Thousands of microbial genomes shed light on interconnected biogeochemical processes in an aquifer system.</title>
        <authorList>
            <person name="Anantharaman K."/>
            <person name="Brown C.T."/>
            <person name="Hug L.A."/>
            <person name="Sharon I."/>
            <person name="Castelle C.J."/>
            <person name="Probst A.J."/>
            <person name="Thomas B.C."/>
            <person name="Singh A."/>
            <person name="Wilkins M.J."/>
            <person name="Karaoz U."/>
            <person name="Brodie E.L."/>
            <person name="Williams K.H."/>
            <person name="Hubbard S.S."/>
            <person name="Banfield J.F."/>
        </authorList>
    </citation>
    <scope>NUCLEOTIDE SEQUENCE [LARGE SCALE GENOMIC DNA]</scope>
</reference>
<evidence type="ECO:0000256" key="2">
    <source>
        <dbReference type="ARBA" id="ARBA00022801"/>
    </source>
</evidence>
<dbReference type="SUPFAM" id="SSF49785">
    <property type="entry name" value="Galactose-binding domain-like"/>
    <property type="match status" value="1"/>
</dbReference>
<keyword evidence="2" id="KW-0378">Hydrolase</keyword>